<comment type="similarity">
    <text evidence="1 7">Belongs to the phospholipase B-like family.</text>
</comment>
<keyword evidence="6" id="KW-0325">Glycoprotein</keyword>
<feature type="non-terminal residue" evidence="9">
    <location>
        <position position="1"/>
    </location>
</feature>
<dbReference type="EMBL" id="BMAR01000068">
    <property type="protein sequence ID" value="GFR52661.1"/>
    <property type="molecule type" value="Genomic_DNA"/>
</dbReference>
<keyword evidence="4 7" id="KW-0442">Lipid degradation</keyword>
<evidence type="ECO:0000256" key="4">
    <source>
        <dbReference type="ARBA" id="ARBA00022963"/>
    </source>
</evidence>
<dbReference type="Proteomes" id="UP001054857">
    <property type="component" value="Unassembled WGS sequence"/>
</dbReference>
<reference evidence="9 10" key="1">
    <citation type="journal article" date="2021" name="Sci. Rep.">
        <title>Genome sequencing of the multicellular alga Astrephomene provides insights into convergent evolution of germ-soma differentiation.</title>
        <authorList>
            <person name="Yamashita S."/>
            <person name="Yamamoto K."/>
            <person name="Matsuzaki R."/>
            <person name="Suzuki S."/>
            <person name="Yamaguchi H."/>
            <person name="Hirooka S."/>
            <person name="Minakuchi Y."/>
            <person name="Miyagishima S."/>
            <person name="Kawachi M."/>
            <person name="Toyoda A."/>
            <person name="Nozaki H."/>
        </authorList>
    </citation>
    <scope>NUCLEOTIDE SEQUENCE [LARGE SCALE GENOMIC DNA]</scope>
    <source>
        <strain evidence="9 10">NIES-4017</strain>
    </source>
</reference>
<sequence length="222" mass="23916">MRHCRSRTAKLLLLACCVLVVSNAAHASGWGRLSKIGSWLQPQSKRAPDVLSGYARYDEASGTLTFVKGLAGGPRDDAPAHGSFSDPLRHVSNFGQLRVATNPAFPDTLQMQAAGFVEGYLTAERIFDYAYNMRGWLAEQTNDTFKIGDWLFAQDQWARQQVRAHAADNTSSSASSTSSSTTTSSTSDPPSPAFWPTVGLLLAQLDGLQAGYSARLAEQGQG</sequence>
<gene>
    <name evidence="9" type="ORF">Agub_g15255</name>
</gene>
<feature type="region of interest" description="Disordered" evidence="8">
    <location>
        <begin position="163"/>
        <end position="191"/>
    </location>
</feature>
<evidence type="ECO:0000256" key="8">
    <source>
        <dbReference type="SAM" id="MobiDB-lite"/>
    </source>
</evidence>
<evidence type="ECO:0000313" key="9">
    <source>
        <dbReference type="EMBL" id="GFR52661.1"/>
    </source>
</evidence>
<dbReference type="InterPro" id="IPR007000">
    <property type="entry name" value="PLipase_B-like"/>
</dbReference>
<keyword evidence="2 7" id="KW-0732">Signal</keyword>
<accession>A0AAD3E2S2</accession>
<evidence type="ECO:0000256" key="3">
    <source>
        <dbReference type="ARBA" id="ARBA00022801"/>
    </source>
</evidence>
<evidence type="ECO:0000256" key="1">
    <source>
        <dbReference type="ARBA" id="ARBA00007835"/>
    </source>
</evidence>
<comment type="function">
    <text evidence="7">Putative phospholipase.</text>
</comment>
<evidence type="ECO:0000256" key="2">
    <source>
        <dbReference type="ARBA" id="ARBA00022729"/>
    </source>
</evidence>
<evidence type="ECO:0000256" key="7">
    <source>
        <dbReference type="RuleBase" id="RU364138"/>
    </source>
</evidence>
<dbReference type="AlphaFoldDB" id="A0AAD3E2S2"/>
<comment type="caution">
    <text evidence="9">The sequence shown here is derived from an EMBL/GenBank/DDBJ whole genome shotgun (WGS) entry which is preliminary data.</text>
</comment>
<feature type="signal peptide" evidence="7">
    <location>
        <begin position="1"/>
        <end position="27"/>
    </location>
</feature>
<feature type="chain" id="PRO_5041769019" description="Phospholipase B-like" evidence="7">
    <location>
        <begin position="28"/>
        <end position="222"/>
    </location>
</feature>
<protein>
    <recommendedName>
        <fullName evidence="7">Phospholipase B-like</fullName>
        <ecNumber evidence="7">3.1.1.-</ecNumber>
    </recommendedName>
</protein>
<dbReference type="GO" id="GO:0005576">
    <property type="term" value="C:extracellular region"/>
    <property type="evidence" value="ECO:0007669"/>
    <property type="project" value="TreeGrafter"/>
</dbReference>
<dbReference type="PANTHER" id="PTHR12370">
    <property type="entry name" value="PHOSPHOLIPASE B-RELATED"/>
    <property type="match status" value="1"/>
</dbReference>
<keyword evidence="3 7" id="KW-0378">Hydrolase</keyword>
<dbReference type="EC" id="3.1.1.-" evidence="7"/>
<evidence type="ECO:0000313" key="10">
    <source>
        <dbReference type="Proteomes" id="UP001054857"/>
    </source>
</evidence>
<feature type="compositionally biased region" description="Low complexity" evidence="8">
    <location>
        <begin position="170"/>
        <end position="187"/>
    </location>
</feature>
<dbReference type="GO" id="GO:0009395">
    <property type="term" value="P:phospholipid catabolic process"/>
    <property type="evidence" value="ECO:0007669"/>
    <property type="project" value="TreeGrafter"/>
</dbReference>
<evidence type="ECO:0000256" key="6">
    <source>
        <dbReference type="ARBA" id="ARBA00023180"/>
    </source>
</evidence>
<dbReference type="Gene3D" id="3.60.60.30">
    <property type="match status" value="1"/>
</dbReference>
<keyword evidence="10" id="KW-1185">Reference proteome</keyword>
<name>A0AAD3E2S2_9CHLO</name>
<keyword evidence="5 7" id="KW-0443">Lipid metabolism</keyword>
<dbReference type="GO" id="GO:0004620">
    <property type="term" value="F:phospholipase activity"/>
    <property type="evidence" value="ECO:0007669"/>
    <property type="project" value="InterPro"/>
</dbReference>
<organism evidence="9 10">
    <name type="scientific">Astrephomene gubernaculifera</name>
    <dbReference type="NCBI Taxonomy" id="47775"/>
    <lineage>
        <taxon>Eukaryota</taxon>
        <taxon>Viridiplantae</taxon>
        <taxon>Chlorophyta</taxon>
        <taxon>core chlorophytes</taxon>
        <taxon>Chlorophyceae</taxon>
        <taxon>CS clade</taxon>
        <taxon>Chlamydomonadales</taxon>
        <taxon>Astrephomenaceae</taxon>
        <taxon>Astrephomene</taxon>
    </lineage>
</organism>
<evidence type="ECO:0000256" key="5">
    <source>
        <dbReference type="ARBA" id="ARBA00023098"/>
    </source>
</evidence>
<dbReference type="PANTHER" id="PTHR12370:SF3">
    <property type="entry name" value="PHOSPHOLIPASE B-LIKE 2-RELATED"/>
    <property type="match status" value="1"/>
</dbReference>
<proteinExistence type="inferred from homology"/>
<dbReference type="Pfam" id="PF04916">
    <property type="entry name" value="Phospholip_B"/>
    <property type="match status" value="1"/>
</dbReference>